<dbReference type="Pfam" id="PF26334">
    <property type="entry name" value="Gtf3_N"/>
    <property type="match status" value="1"/>
</dbReference>
<dbReference type="Gene3D" id="3.40.50.2000">
    <property type="entry name" value="Glycogen Phosphorylase B"/>
    <property type="match status" value="2"/>
</dbReference>
<dbReference type="UniPathway" id="UPA00378"/>
<dbReference type="InterPro" id="IPR043676">
    <property type="entry name" value="Gtf3"/>
</dbReference>
<dbReference type="Pfam" id="PF26337">
    <property type="entry name" value="Gtf3_C"/>
    <property type="match status" value="1"/>
</dbReference>
<evidence type="ECO:0000256" key="5">
    <source>
        <dbReference type="HAMAP-Rule" id="MF_00841"/>
    </source>
</evidence>
<feature type="binding site" evidence="5">
    <location>
        <position position="180"/>
    </location>
    <ligand>
        <name>UDP</name>
        <dbReference type="ChEBI" id="CHEBI:58223"/>
    </ligand>
</feature>
<sequence length="334" mass="37980">MRVHITNMNGQASTAQVAQNMVAKIAREQLGFTEMGIYNYNVASDSPDKLSGRLDGIIAGLSVDDVVILQSPTWNGARFEHLLLDRIKAYRNVKVIVFIHDVVPWMNADASGELTNYIKLYNRCDLVISPNQKMTNRLRECGLMVTKVINQEFWDHPVAVDSTKVAPFAKRVTFIGLGSTKPLIENWDSEQVKLVLTTDKQPMAADKNIEFMGYQYDYNLLGRLRQQGGFGLLWNALPIWREYMQYNTSYKLSTYLAAGLPVITSPNIAQREVIEAKKLGLFVNSVDEAVRQIENMTSAEYQEMRAGVEEFAHLIRNGYFTKRILTEAIFNLFY</sequence>
<evidence type="ECO:0000256" key="4">
    <source>
        <dbReference type="ARBA" id="ARBA00022741"/>
    </source>
</evidence>
<dbReference type="RefSeq" id="WP_156655715.1">
    <property type="nucleotide sequence ID" value="NZ_BLAS01000007.1"/>
</dbReference>
<comment type="similarity">
    <text evidence="5">Belongs to the Gtf3 glucosyltransferase family.</text>
</comment>
<dbReference type="GO" id="GO:0000166">
    <property type="term" value="F:nucleotide binding"/>
    <property type="evidence" value="ECO:0007669"/>
    <property type="project" value="UniProtKB-KW"/>
</dbReference>
<comment type="function">
    <text evidence="5">Required for polymorphic O-glycosylation of the serine-rich repeat protein in this bacteria. Catalyzes the second step in glycosylation by transferring a sugar from a UDP-activated sugar to the terminal GlcNAc moiety of the 3-O-(N-acetyl-alpha-D-glucosaminyl)-L-seryl-[protein] resulting from the first glycosylation step.</text>
</comment>
<dbReference type="AlphaFoldDB" id="A0A6F9YKB8"/>
<protein>
    <recommendedName>
        <fullName evidence="5">Glucosyltransferase 3</fullName>
        <ecNumber evidence="5">2.4.1.-</ecNumber>
    </recommendedName>
</protein>
<comment type="pathway">
    <text evidence="1 5">Protein modification; protein glycosylation.</text>
</comment>
<keyword evidence="4 5" id="KW-0547">Nucleotide-binding</keyword>
<keyword evidence="2 5" id="KW-0328">Glycosyltransferase</keyword>
<dbReference type="EMBL" id="JABAFP010000068">
    <property type="protein sequence ID" value="NME43177.1"/>
    <property type="molecule type" value="Genomic_DNA"/>
</dbReference>
<evidence type="ECO:0000256" key="3">
    <source>
        <dbReference type="ARBA" id="ARBA00022679"/>
    </source>
</evidence>
<keyword evidence="3 5" id="KW-0808">Transferase</keyword>
<reference evidence="8 9" key="1">
    <citation type="submission" date="2020-04" db="EMBL/GenBank/DDBJ databases">
        <authorList>
            <person name="Hitch T.C.A."/>
            <person name="Wylensek D."/>
            <person name="Clavel T."/>
        </authorList>
    </citation>
    <scope>NUCLEOTIDE SEQUENCE [LARGE SCALE GENOMIC DNA]</scope>
    <source>
        <strain evidence="8 9">WCA-389-WT-5H1</strain>
    </source>
</reference>
<dbReference type="SUPFAM" id="SSF53756">
    <property type="entry name" value="UDP-Glycosyltransferase/glycogen phosphorylase"/>
    <property type="match status" value="1"/>
</dbReference>
<feature type="domain" description="Glucosyltransferase 3-like C-terminal" evidence="7">
    <location>
        <begin position="172"/>
        <end position="328"/>
    </location>
</feature>
<evidence type="ECO:0000259" key="7">
    <source>
        <dbReference type="Pfam" id="PF26337"/>
    </source>
</evidence>
<dbReference type="GO" id="GO:0035251">
    <property type="term" value="F:UDP-glucosyltransferase activity"/>
    <property type="evidence" value="ECO:0007669"/>
    <property type="project" value="InterPro"/>
</dbReference>
<comment type="subunit">
    <text evidence="5">Homotetramer; a dimer of dimers.</text>
</comment>
<dbReference type="InterPro" id="IPR058591">
    <property type="entry name" value="Gtf3_N"/>
</dbReference>
<feature type="binding site" evidence="5">
    <location>
        <position position="14"/>
    </location>
    <ligand>
        <name>UDP</name>
        <dbReference type="ChEBI" id="CHEBI:58223"/>
    </ligand>
</feature>
<dbReference type="HAMAP" id="MF_00841">
    <property type="entry name" value="Gtf3"/>
    <property type="match status" value="1"/>
</dbReference>
<evidence type="ECO:0000256" key="1">
    <source>
        <dbReference type="ARBA" id="ARBA00004922"/>
    </source>
</evidence>
<gene>
    <name evidence="5" type="primary">gtf3</name>
    <name evidence="8" type="ORF">HF863_10480</name>
</gene>
<evidence type="ECO:0000313" key="8">
    <source>
        <dbReference type="EMBL" id="NME43177.1"/>
    </source>
</evidence>
<proteinExistence type="inferred from homology"/>
<evidence type="ECO:0000256" key="2">
    <source>
        <dbReference type="ARBA" id="ARBA00022676"/>
    </source>
</evidence>
<accession>A0A6F9YKB8</accession>
<comment type="caution">
    <text evidence="8">The sequence shown here is derived from an EMBL/GenBank/DDBJ whole genome shotgun (WGS) entry which is preliminary data.</text>
</comment>
<feature type="domain" description="Glucosyltransferase 3-like N-terminal" evidence="6">
    <location>
        <begin position="3"/>
        <end position="153"/>
    </location>
</feature>
<evidence type="ECO:0000313" key="9">
    <source>
        <dbReference type="Proteomes" id="UP000563853"/>
    </source>
</evidence>
<dbReference type="InterPro" id="IPR058592">
    <property type="entry name" value="Gtf3_C"/>
</dbReference>
<dbReference type="PIRSF" id="PIRSF007023">
    <property type="entry name" value="UDP-Galf_transf"/>
    <property type="match status" value="1"/>
</dbReference>
<evidence type="ECO:0000259" key="6">
    <source>
        <dbReference type="Pfam" id="PF26334"/>
    </source>
</evidence>
<comment type="domain">
    <text evidence="5">Dimerizes via the C-terminus; dimerization is required for tetramer formation. Binds protein substrate via an exposed loop in the N-terminus.</text>
</comment>
<organism evidence="8 9">
    <name type="scientific">Ligilactobacillus agilis</name>
    <dbReference type="NCBI Taxonomy" id="1601"/>
    <lineage>
        <taxon>Bacteria</taxon>
        <taxon>Bacillati</taxon>
        <taxon>Bacillota</taxon>
        <taxon>Bacilli</taxon>
        <taxon>Lactobacillales</taxon>
        <taxon>Lactobacillaceae</taxon>
        <taxon>Ligilactobacillus</taxon>
    </lineage>
</organism>
<feature type="binding site" evidence="5">
    <location>
        <begin position="249"/>
        <end position="254"/>
    </location>
    <ligand>
        <name>UDP</name>
        <dbReference type="ChEBI" id="CHEBI:58223"/>
    </ligand>
</feature>
<name>A0A6F9YKB8_9LACO</name>
<dbReference type="EC" id="2.4.1.-" evidence="5"/>
<dbReference type="Proteomes" id="UP000563853">
    <property type="component" value="Unassembled WGS sequence"/>
</dbReference>